<accession>A0A1Y0EKJ7</accession>
<evidence type="ECO:0000313" key="4">
    <source>
        <dbReference type="Proteomes" id="UP000196138"/>
    </source>
</evidence>
<dbReference type="Proteomes" id="UP000196138">
    <property type="component" value="Chromosome"/>
</dbReference>
<gene>
    <name evidence="3" type="ORF">CCO03_04870</name>
</gene>
<feature type="compositionally biased region" description="Polar residues" evidence="1">
    <location>
        <begin position="90"/>
        <end position="101"/>
    </location>
</feature>
<reference evidence="3 4" key="1">
    <citation type="submission" date="2017-05" db="EMBL/GenBank/DDBJ databases">
        <authorList>
            <person name="Song R."/>
            <person name="Chenine A.L."/>
            <person name="Ruprecht R.M."/>
        </authorList>
    </citation>
    <scope>NUCLEOTIDE SEQUENCE [LARGE SCALE GENOMIC DNA]</scope>
    <source>
        <strain evidence="3 4">DSM 26136</strain>
    </source>
</reference>
<evidence type="ECO:0000256" key="2">
    <source>
        <dbReference type="SAM" id="SignalP"/>
    </source>
</evidence>
<organism evidence="3 4">
    <name type="scientific">Comamonas serinivorans</name>
    <dbReference type="NCBI Taxonomy" id="1082851"/>
    <lineage>
        <taxon>Bacteria</taxon>
        <taxon>Pseudomonadati</taxon>
        <taxon>Pseudomonadota</taxon>
        <taxon>Betaproteobacteria</taxon>
        <taxon>Burkholderiales</taxon>
        <taxon>Comamonadaceae</taxon>
        <taxon>Comamonas</taxon>
    </lineage>
</organism>
<name>A0A1Y0EKJ7_9BURK</name>
<sequence>MPARRQRLAGWLLLALLCLMPLQFSWAAVARYCQHEAVAPAQQPHAGHHSHEHRAQVAGVVSSLPDADCHYCHASVAPFVISQYAQQAPSVPPQQRLQSPNPAFPGWIPPGIDRPNWPWTDRSGMAEA</sequence>
<feature type="signal peptide" evidence="2">
    <location>
        <begin position="1"/>
        <end position="27"/>
    </location>
</feature>
<keyword evidence="4" id="KW-1185">Reference proteome</keyword>
<evidence type="ECO:0008006" key="5">
    <source>
        <dbReference type="Google" id="ProtNLM"/>
    </source>
</evidence>
<evidence type="ECO:0000313" key="3">
    <source>
        <dbReference type="EMBL" id="ARU04096.1"/>
    </source>
</evidence>
<dbReference type="KEGG" id="cser:CCO03_04870"/>
<feature type="chain" id="PRO_5012824206" description="Cobalt-zinc-cadmium resistance protein" evidence="2">
    <location>
        <begin position="28"/>
        <end position="128"/>
    </location>
</feature>
<keyword evidence="2" id="KW-0732">Signal</keyword>
<dbReference type="EMBL" id="CP021455">
    <property type="protein sequence ID" value="ARU04096.1"/>
    <property type="molecule type" value="Genomic_DNA"/>
</dbReference>
<evidence type="ECO:0000256" key="1">
    <source>
        <dbReference type="SAM" id="MobiDB-lite"/>
    </source>
</evidence>
<proteinExistence type="predicted"/>
<dbReference type="AlphaFoldDB" id="A0A1Y0EKJ7"/>
<feature type="region of interest" description="Disordered" evidence="1">
    <location>
        <begin position="90"/>
        <end position="128"/>
    </location>
</feature>
<protein>
    <recommendedName>
        <fullName evidence="5">Cobalt-zinc-cadmium resistance protein</fullName>
    </recommendedName>
</protein>